<dbReference type="EMBL" id="CM042046">
    <property type="protein sequence ID" value="KAI3677249.1"/>
    <property type="molecule type" value="Genomic_DNA"/>
</dbReference>
<keyword evidence="2" id="KW-1185">Reference proteome</keyword>
<comment type="caution">
    <text evidence="1">The sequence shown here is derived from an EMBL/GenBank/DDBJ whole genome shotgun (WGS) entry which is preliminary data.</text>
</comment>
<evidence type="ECO:0000313" key="2">
    <source>
        <dbReference type="Proteomes" id="UP001056120"/>
    </source>
</evidence>
<gene>
    <name evidence="1" type="ORF">L1987_86872</name>
</gene>
<organism evidence="1 2">
    <name type="scientific">Smallanthus sonchifolius</name>
    <dbReference type="NCBI Taxonomy" id="185202"/>
    <lineage>
        <taxon>Eukaryota</taxon>
        <taxon>Viridiplantae</taxon>
        <taxon>Streptophyta</taxon>
        <taxon>Embryophyta</taxon>
        <taxon>Tracheophyta</taxon>
        <taxon>Spermatophyta</taxon>
        <taxon>Magnoliopsida</taxon>
        <taxon>eudicotyledons</taxon>
        <taxon>Gunneridae</taxon>
        <taxon>Pentapetalae</taxon>
        <taxon>asterids</taxon>
        <taxon>campanulids</taxon>
        <taxon>Asterales</taxon>
        <taxon>Asteraceae</taxon>
        <taxon>Asteroideae</taxon>
        <taxon>Heliantheae alliance</taxon>
        <taxon>Millerieae</taxon>
        <taxon>Smallanthus</taxon>
    </lineage>
</organism>
<reference evidence="1 2" key="2">
    <citation type="journal article" date="2022" name="Mol. Ecol. Resour.">
        <title>The genomes of chicory, endive, great burdock and yacon provide insights into Asteraceae paleo-polyploidization history and plant inulin production.</title>
        <authorList>
            <person name="Fan W."/>
            <person name="Wang S."/>
            <person name="Wang H."/>
            <person name="Wang A."/>
            <person name="Jiang F."/>
            <person name="Liu H."/>
            <person name="Zhao H."/>
            <person name="Xu D."/>
            <person name="Zhang Y."/>
        </authorList>
    </citation>
    <scope>NUCLEOTIDE SEQUENCE [LARGE SCALE GENOMIC DNA]</scope>
    <source>
        <strain evidence="2">cv. Yunnan</strain>
        <tissue evidence="1">Leaves</tissue>
    </source>
</reference>
<proteinExistence type="predicted"/>
<accession>A0ACB8Y104</accession>
<reference evidence="2" key="1">
    <citation type="journal article" date="2022" name="Mol. Ecol. Resour.">
        <title>The genomes of chicory, endive, great burdock and yacon provide insights into Asteraceae palaeo-polyploidization history and plant inulin production.</title>
        <authorList>
            <person name="Fan W."/>
            <person name="Wang S."/>
            <person name="Wang H."/>
            <person name="Wang A."/>
            <person name="Jiang F."/>
            <person name="Liu H."/>
            <person name="Zhao H."/>
            <person name="Xu D."/>
            <person name="Zhang Y."/>
        </authorList>
    </citation>
    <scope>NUCLEOTIDE SEQUENCE [LARGE SCALE GENOMIC DNA]</scope>
    <source>
        <strain evidence="2">cv. Yunnan</strain>
    </source>
</reference>
<evidence type="ECO:0000313" key="1">
    <source>
        <dbReference type="EMBL" id="KAI3677249.1"/>
    </source>
</evidence>
<protein>
    <submittedName>
        <fullName evidence="1">Uncharacterized protein</fullName>
    </submittedName>
</protein>
<name>A0ACB8Y104_9ASTR</name>
<dbReference type="Proteomes" id="UP001056120">
    <property type="component" value="Linkage Group LG29"/>
</dbReference>
<sequence>METLIEAAAFEKKSSSSSPTSAVLDTSADGKFKGCSCSWMLKTVVHGQGTGTVQLNIKEEQCKAISKKGTTEETKKIVSTLNVKQVLFVDVACKKNPVIVVSPPYMFIPCVKSELKPQFQVAAQNCLLKKGGAFTVVISAEMIVNLVIPWVIINHSESRALLNENNEISSWDNFVLADEPVWAIITGKVATLAQAQEVHAELRKWLETNIKADVAASTKIICGGSVNGSNRKELGGQQDVDGFLVGGASLKMNYFVEHNLDSIIDVVM</sequence>